<name>A0ABQ0C4A4_9PROT</name>
<dbReference type="InterPro" id="IPR007791">
    <property type="entry name" value="DjlA_N"/>
</dbReference>
<feature type="domain" description="Co-chaperone DjlA N-terminal" evidence="2">
    <location>
        <begin position="47"/>
        <end position="163"/>
    </location>
</feature>
<dbReference type="SUPFAM" id="SSF158682">
    <property type="entry name" value="TerB-like"/>
    <property type="match status" value="1"/>
</dbReference>
<organism evidence="3 4">
    <name type="scientific">Candidatus Magnetaquiglobus chichijimensis</name>
    <dbReference type="NCBI Taxonomy" id="3141448"/>
    <lineage>
        <taxon>Bacteria</taxon>
        <taxon>Pseudomonadati</taxon>
        <taxon>Pseudomonadota</taxon>
        <taxon>Magnetococcia</taxon>
        <taxon>Magnetococcales</taxon>
        <taxon>Candidatus Magnetaquicoccaceae</taxon>
        <taxon>Candidatus Magnetaquiglobus</taxon>
    </lineage>
</organism>
<feature type="compositionally biased region" description="Low complexity" evidence="1">
    <location>
        <begin position="184"/>
        <end position="207"/>
    </location>
</feature>
<gene>
    <name evidence="3" type="ORF">SIID45300_00007</name>
</gene>
<comment type="caution">
    <text evidence="3">The sequence shown here is derived from an EMBL/GenBank/DDBJ whole genome shotgun (WGS) entry which is preliminary data.</text>
</comment>
<dbReference type="Proteomes" id="UP001628193">
    <property type="component" value="Unassembled WGS sequence"/>
</dbReference>
<dbReference type="InterPro" id="IPR029024">
    <property type="entry name" value="TerB-like"/>
</dbReference>
<dbReference type="EMBL" id="BAAFGK010000001">
    <property type="protein sequence ID" value="GAB0055712.1"/>
    <property type="molecule type" value="Genomic_DNA"/>
</dbReference>
<keyword evidence="4" id="KW-1185">Reference proteome</keyword>
<proteinExistence type="predicted"/>
<sequence>MVTQTDWKEKGQRAMGAATDLATGLFKGLQNIGSRVQSAQYRPIVEAFCAWTGLMAAQHGKLQRTEIEGFRNFLLQNTQHPVFGGFPLEELIDKFRDYAIKAFLDERAVFDAVLHPIPQDSEEAKLIVTGCLNVIYADGQCDENERMLLEQLAQRLAVNTEVLARRMGIILPPPVHAAPFRAAPSPFQAAPQPAPYQAAPSPFQAAPQPAPYQAAPPPVQAAPSPFQAAPQPAPYQAAPPPVQAAPTAVRSSGGEPCSLCQGKGCVFCNQTGFKG</sequence>
<dbReference type="Gene3D" id="1.10.3680.10">
    <property type="entry name" value="TerB-like"/>
    <property type="match status" value="1"/>
</dbReference>
<reference evidence="3 4" key="1">
    <citation type="submission" date="2024-09" db="EMBL/GenBank/DDBJ databases">
        <title>Draft genome sequence of Candidatus Magnetaquicoccaceae bacterium FCR-1.</title>
        <authorList>
            <person name="Shimoshige H."/>
            <person name="Shimamura S."/>
            <person name="Taoka A."/>
            <person name="Kobayashi H."/>
            <person name="Maekawa T."/>
        </authorList>
    </citation>
    <scope>NUCLEOTIDE SEQUENCE [LARGE SCALE GENOMIC DNA]</scope>
    <source>
        <strain evidence="3 4">FCR-1</strain>
    </source>
</reference>
<feature type="region of interest" description="Disordered" evidence="1">
    <location>
        <begin position="184"/>
        <end position="255"/>
    </location>
</feature>
<feature type="compositionally biased region" description="Pro residues" evidence="1">
    <location>
        <begin position="231"/>
        <end position="243"/>
    </location>
</feature>
<evidence type="ECO:0000313" key="4">
    <source>
        <dbReference type="Proteomes" id="UP001628193"/>
    </source>
</evidence>
<dbReference type="RefSeq" id="WP_420903426.1">
    <property type="nucleotide sequence ID" value="NZ_BAAFGK010000001.1"/>
</dbReference>
<evidence type="ECO:0000256" key="1">
    <source>
        <dbReference type="SAM" id="MobiDB-lite"/>
    </source>
</evidence>
<dbReference type="Pfam" id="PF05099">
    <property type="entry name" value="TerB"/>
    <property type="match status" value="1"/>
</dbReference>
<feature type="compositionally biased region" description="Pro residues" evidence="1">
    <location>
        <begin position="208"/>
        <end position="220"/>
    </location>
</feature>
<evidence type="ECO:0000259" key="2">
    <source>
        <dbReference type="Pfam" id="PF05099"/>
    </source>
</evidence>
<feature type="compositionally biased region" description="Low complexity" evidence="1">
    <location>
        <begin position="221"/>
        <end position="230"/>
    </location>
</feature>
<dbReference type="CDD" id="cd07177">
    <property type="entry name" value="terB_like"/>
    <property type="match status" value="1"/>
</dbReference>
<accession>A0ABQ0C4A4</accession>
<protein>
    <recommendedName>
        <fullName evidence="2">Co-chaperone DjlA N-terminal domain-containing protein</fullName>
    </recommendedName>
</protein>
<evidence type="ECO:0000313" key="3">
    <source>
        <dbReference type="EMBL" id="GAB0055712.1"/>
    </source>
</evidence>